<sequence>MATSPRTRIAGDISPKPDSPFAHSRKSSGGKRVLSSSTDSGEPKPFVGQITPSHHRTKSDAISFSKRGNKSSIYSLGNADDTPEYKTVSTHVPPTFLPTPLAELQNVINPDRKHPVAQKPSLSKHSRDPRKYSKIIGGYQTRVSFDTVNLEVCGDLSDDDDSDDEYSRSSLGKDFLTTGGWGPSTGRPPVPTTQLTRGRSLSPLPPAARSLSPLQSPERSFSPSSRSLSPRGRSLRVDLSPQRGYRRDYPTSPIITHDSCTLTKVHKDFDHLYKGPMAKKPATLPSRTVMVYVSGRQHTWVALDWAVRKLLQDGDTLVVIASVSPNRRSARRVSMGSRGQSRTRNVIPTKRSEAELRKSPNYVNVLAENIMKYILAVMSSKLILKITIELSVGNTKDVLKDMYQLYLPGLVVCSALPPKSYALRSWNTSRITDRLVKNFPVPLIIVPAANMGAFEKKLFGHLQKKMSNYENYDSDADPEFEGDALDESKVAFSILRHFMNDGPSSSDDESDGGYESEQSYDTMDSIELVRETVQESEKKLQDDLMNIRTKPLDKNTFKDTLAAISAAGYTIGMKMAETAKAGGAGADLVRSITDAPDMSVMKPKKSMLLDDPPQINITTSGSASFKPRLSPNTSYAGVSSSRPKSTSLKFQDPQSSPIMKTYSRNLDVGGGPSIDSSMSSLKVGSHANLRPTKSHSSVPTEKKSFFKGLFGKK</sequence>
<proteinExistence type="predicted"/>
<feature type="compositionally biased region" description="Polar residues" evidence="1">
    <location>
        <begin position="630"/>
        <end position="664"/>
    </location>
</feature>
<evidence type="ECO:0000256" key="1">
    <source>
        <dbReference type="SAM" id="MobiDB-lite"/>
    </source>
</evidence>
<feature type="region of interest" description="Disordered" evidence="1">
    <location>
        <begin position="113"/>
        <end position="135"/>
    </location>
</feature>
<gene>
    <name evidence="2" type="ORF">KUCA_T00003472001</name>
</gene>
<dbReference type="OrthoDB" id="843225at2759"/>
<feature type="region of interest" description="Disordered" evidence="1">
    <location>
        <begin position="156"/>
        <end position="251"/>
    </location>
</feature>
<protein>
    <recommendedName>
        <fullName evidence="4">UspA domain-containing protein</fullName>
    </recommendedName>
</protein>
<keyword evidence="3" id="KW-1185">Reference proteome</keyword>
<evidence type="ECO:0000313" key="2">
    <source>
        <dbReference type="EMBL" id="CDK27494.1"/>
    </source>
</evidence>
<dbReference type="GeneID" id="34520876"/>
<dbReference type="RefSeq" id="XP_022459488.1">
    <property type="nucleotide sequence ID" value="XM_022601890.1"/>
</dbReference>
<reference evidence="2" key="2">
    <citation type="submission" date="2014-02" db="EMBL/GenBank/DDBJ databases">
        <title>Complete DNA sequence of /Kuraishia capsulata/ illustrates novel genomic features among budding yeasts (/Saccharomycotina/).</title>
        <authorList>
            <person name="Morales L."/>
            <person name="Noel B."/>
            <person name="Porcel B."/>
            <person name="Marcet-Houben M."/>
            <person name="Hullo M-F."/>
            <person name="Sacerdot C."/>
            <person name="Tekaia F."/>
            <person name="Leh-Louis V."/>
            <person name="Despons L."/>
            <person name="Khanna V."/>
            <person name="Aury J-M."/>
            <person name="Barbe V."/>
            <person name="Couloux A."/>
            <person name="Labadie K."/>
            <person name="Pelletier E."/>
            <person name="Souciet J-L."/>
            <person name="Boekhout T."/>
            <person name="Gabaldon T."/>
            <person name="Wincker P."/>
            <person name="Dujon B."/>
        </authorList>
    </citation>
    <scope>NUCLEOTIDE SEQUENCE</scope>
    <source>
        <strain evidence="2">CBS 1993</strain>
    </source>
</reference>
<feature type="region of interest" description="Disordered" evidence="1">
    <location>
        <begin position="500"/>
        <end position="525"/>
    </location>
</feature>
<evidence type="ECO:0008006" key="4">
    <source>
        <dbReference type="Google" id="ProtNLM"/>
    </source>
</evidence>
<dbReference type="STRING" id="1382522.W6MLV6"/>
<dbReference type="Proteomes" id="UP000019384">
    <property type="component" value="Unassembled WGS sequence"/>
</dbReference>
<accession>W6MLV6</accession>
<feature type="region of interest" description="Disordered" evidence="1">
    <location>
        <begin position="618"/>
        <end position="713"/>
    </location>
</feature>
<dbReference type="HOGENOM" id="CLU_022727_0_0_1"/>
<feature type="compositionally biased region" description="Low complexity" evidence="1">
    <location>
        <begin position="199"/>
        <end position="232"/>
    </location>
</feature>
<dbReference type="AlphaFoldDB" id="W6MLV6"/>
<feature type="region of interest" description="Disordered" evidence="1">
    <location>
        <begin position="1"/>
        <end position="97"/>
    </location>
</feature>
<reference evidence="2" key="1">
    <citation type="submission" date="2013-12" db="EMBL/GenBank/DDBJ databases">
        <authorList>
            <person name="Genoscope - CEA"/>
        </authorList>
    </citation>
    <scope>NUCLEOTIDE SEQUENCE</scope>
    <source>
        <strain evidence="2">CBS 1993</strain>
    </source>
</reference>
<organism evidence="2 3">
    <name type="scientific">Kuraishia capsulata CBS 1993</name>
    <dbReference type="NCBI Taxonomy" id="1382522"/>
    <lineage>
        <taxon>Eukaryota</taxon>
        <taxon>Fungi</taxon>
        <taxon>Dikarya</taxon>
        <taxon>Ascomycota</taxon>
        <taxon>Saccharomycotina</taxon>
        <taxon>Pichiomycetes</taxon>
        <taxon>Pichiales</taxon>
        <taxon>Pichiaceae</taxon>
        <taxon>Kuraishia</taxon>
    </lineage>
</organism>
<dbReference type="Gene3D" id="3.40.50.620">
    <property type="entry name" value="HUPs"/>
    <property type="match status" value="1"/>
</dbReference>
<name>W6MLV6_9ASCO</name>
<dbReference type="InterPro" id="IPR014729">
    <property type="entry name" value="Rossmann-like_a/b/a_fold"/>
</dbReference>
<dbReference type="EMBL" id="HG793128">
    <property type="protein sequence ID" value="CDK27494.1"/>
    <property type="molecule type" value="Genomic_DNA"/>
</dbReference>
<evidence type="ECO:0000313" key="3">
    <source>
        <dbReference type="Proteomes" id="UP000019384"/>
    </source>
</evidence>